<evidence type="ECO:0000256" key="1">
    <source>
        <dbReference type="SAM" id="MobiDB-lite"/>
    </source>
</evidence>
<evidence type="ECO:0000313" key="3">
    <source>
        <dbReference type="Proteomes" id="UP001321486"/>
    </source>
</evidence>
<evidence type="ECO:0000313" key="2">
    <source>
        <dbReference type="EMBL" id="BDZ50148.1"/>
    </source>
</evidence>
<organism evidence="2 3">
    <name type="scientific">Frondihabitans sucicola</name>
    <dbReference type="NCBI Taxonomy" id="1268041"/>
    <lineage>
        <taxon>Bacteria</taxon>
        <taxon>Bacillati</taxon>
        <taxon>Actinomycetota</taxon>
        <taxon>Actinomycetes</taxon>
        <taxon>Micrococcales</taxon>
        <taxon>Microbacteriaceae</taxon>
        <taxon>Frondihabitans</taxon>
    </lineage>
</organism>
<feature type="region of interest" description="Disordered" evidence="1">
    <location>
        <begin position="16"/>
        <end position="86"/>
    </location>
</feature>
<keyword evidence="3" id="KW-1185">Reference proteome</keyword>
<sequence>MLEEVGGSALALGFVAGADRHPETDGRAPGTRHPLGEDPDAGRQNASPDEFVTGCSEGQLDRVEGKRTGPFIANEPTGSMTPELGYGECGQTDSSVCPLLCYSGVTDRVGPLA</sequence>
<accession>A0ABN6Y2C8</accession>
<name>A0ABN6Y2C8_9MICO</name>
<dbReference type="EMBL" id="AP027732">
    <property type="protein sequence ID" value="BDZ50148.1"/>
    <property type="molecule type" value="Genomic_DNA"/>
</dbReference>
<gene>
    <name evidence="2" type="ORF">GCM10025867_23890</name>
</gene>
<proteinExistence type="predicted"/>
<dbReference type="Proteomes" id="UP001321486">
    <property type="component" value="Chromosome"/>
</dbReference>
<protein>
    <submittedName>
        <fullName evidence="2">Uncharacterized protein</fullName>
    </submittedName>
</protein>
<reference evidence="3" key="1">
    <citation type="journal article" date="2019" name="Int. J. Syst. Evol. Microbiol.">
        <title>The Global Catalogue of Microorganisms (GCM) 10K type strain sequencing project: providing services to taxonomists for standard genome sequencing and annotation.</title>
        <authorList>
            <consortium name="The Broad Institute Genomics Platform"/>
            <consortium name="The Broad Institute Genome Sequencing Center for Infectious Disease"/>
            <person name="Wu L."/>
            <person name="Ma J."/>
        </authorList>
    </citation>
    <scope>NUCLEOTIDE SEQUENCE [LARGE SCALE GENOMIC DNA]</scope>
    <source>
        <strain evidence="3">NBRC 108728</strain>
    </source>
</reference>